<proteinExistence type="predicted"/>
<name>A0A6A0AGF8_HAELA</name>
<sequence>VGMAVMMCTDGWRHRNAAQGHPLLNLVLLKPSSGVWFYDCYPLDRGAKKDARFYADMHNDMANKVTSGRPELLLGVIMDSPSVNRAALYLLERDNPTWICMTCCVHAMNLICKDLANESKTLEKHVVVGDFLKQ</sequence>
<protein>
    <recommendedName>
        <fullName evidence="3">DUF659 domain-containing protein</fullName>
    </recommendedName>
</protein>
<feature type="non-terminal residue" evidence="1">
    <location>
        <position position="134"/>
    </location>
</feature>
<evidence type="ECO:0000313" key="2">
    <source>
        <dbReference type="Proteomes" id="UP000485058"/>
    </source>
</evidence>
<organism evidence="1 2">
    <name type="scientific">Haematococcus lacustris</name>
    <name type="common">Green alga</name>
    <name type="synonym">Haematococcus pluvialis</name>
    <dbReference type="NCBI Taxonomy" id="44745"/>
    <lineage>
        <taxon>Eukaryota</taxon>
        <taxon>Viridiplantae</taxon>
        <taxon>Chlorophyta</taxon>
        <taxon>core chlorophytes</taxon>
        <taxon>Chlorophyceae</taxon>
        <taxon>CS clade</taxon>
        <taxon>Chlamydomonadales</taxon>
        <taxon>Haematococcaceae</taxon>
        <taxon>Haematococcus</taxon>
    </lineage>
</organism>
<dbReference type="SUPFAM" id="SSF53098">
    <property type="entry name" value="Ribonuclease H-like"/>
    <property type="match status" value="1"/>
</dbReference>
<feature type="non-terminal residue" evidence="1">
    <location>
        <position position="1"/>
    </location>
</feature>
<comment type="caution">
    <text evidence="1">The sequence shown here is derived from an EMBL/GenBank/DDBJ whole genome shotgun (WGS) entry which is preliminary data.</text>
</comment>
<gene>
    <name evidence="1" type="ORF">HaLaN_30115</name>
</gene>
<keyword evidence="2" id="KW-1185">Reference proteome</keyword>
<evidence type="ECO:0008006" key="3">
    <source>
        <dbReference type="Google" id="ProtNLM"/>
    </source>
</evidence>
<reference evidence="1 2" key="1">
    <citation type="submission" date="2020-02" db="EMBL/GenBank/DDBJ databases">
        <title>Draft genome sequence of Haematococcus lacustris strain NIES-144.</title>
        <authorList>
            <person name="Morimoto D."/>
            <person name="Nakagawa S."/>
            <person name="Yoshida T."/>
            <person name="Sawayama S."/>
        </authorList>
    </citation>
    <scope>NUCLEOTIDE SEQUENCE [LARGE SCALE GENOMIC DNA]</scope>
    <source>
        <strain evidence="1 2">NIES-144</strain>
    </source>
</reference>
<evidence type="ECO:0000313" key="1">
    <source>
        <dbReference type="EMBL" id="GFH31134.1"/>
    </source>
</evidence>
<dbReference type="EMBL" id="BLLF01005396">
    <property type="protein sequence ID" value="GFH31134.1"/>
    <property type="molecule type" value="Genomic_DNA"/>
</dbReference>
<dbReference type="AlphaFoldDB" id="A0A6A0AGF8"/>
<dbReference type="InterPro" id="IPR012337">
    <property type="entry name" value="RNaseH-like_sf"/>
</dbReference>
<dbReference type="Proteomes" id="UP000485058">
    <property type="component" value="Unassembled WGS sequence"/>
</dbReference>
<accession>A0A6A0AGF8</accession>